<feature type="non-terminal residue" evidence="1">
    <location>
        <position position="75"/>
    </location>
</feature>
<dbReference type="EMBL" id="CM043800">
    <property type="protein sequence ID" value="KAI4811044.1"/>
    <property type="molecule type" value="Genomic_DNA"/>
</dbReference>
<organism evidence="1 2">
    <name type="scientific">Chaenocephalus aceratus</name>
    <name type="common">Blackfin icefish</name>
    <name type="synonym">Chaenichthys aceratus</name>
    <dbReference type="NCBI Taxonomy" id="36190"/>
    <lineage>
        <taxon>Eukaryota</taxon>
        <taxon>Metazoa</taxon>
        <taxon>Chordata</taxon>
        <taxon>Craniata</taxon>
        <taxon>Vertebrata</taxon>
        <taxon>Euteleostomi</taxon>
        <taxon>Actinopterygii</taxon>
        <taxon>Neopterygii</taxon>
        <taxon>Teleostei</taxon>
        <taxon>Neoteleostei</taxon>
        <taxon>Acanthomorphata</taxon>
        <taxon>Eupercaria</taxon>
        <taxon>Perciformes</taxon>
        <taxon>Notothenioidei</taxon>
        <taxon>Channichthyidae</taxon>
        <taxon>Chaenocephalus</taxon>
    </lineage>
</organism>
<accession>A0ACB9WCD7</accession>
<dbReference type="Proteomes" id="UP001057452">
    <property type="component" value="Chromosome 16"/>
</dbReference>
<protein>
    <submittedName>
        <fullName evidence="1">Uncharacterized protein</fullName>
    </submittedName>
</protein>
<feature type="non-terminal residue" evidence="1">
    <location>
        <position position="1"/>
    </location>
</feature>
<sequence length="75" mass="8381">ELSVRDVGRRNSESSHRRRPVHHLSSCRALLRVAVLHALWATWELTVLSAAVGPPDKPGLPSHLLCVYTGKYEVQ</sequence>
<reference evidence="1" key="1">
    <citation type="submission" date="2022-05" db="EMBL/GenBank/DDBJ databases">
        <title>Chromosome-level genome of Chaenocephalus aceratus.</title>
        <authorList>
            <person name="Park H."/>
        </authorList>
    </citation>
    <scope>NUCLEOTIDE SEQUENCE</scope>
    <source>
        <strain evidence="1">KU_202001</strain>
    </source>
</reference>
<comment type="caution">
    <text evidence="1">The sequence shown here is derived from an EMBL/GenBank/DDBJ whole genome shotgun (WGS) entry which is preliminary data.</text>
</comment>
<gene>
    <name evidence="1" type="ORF">KUCAC02_013967</name>
</gene>
<evidence type="ECO:0000313" key="2">
    <source>
        <dbReference type="Proteomes" id="UP001057452"/>
    </source>
</evidence>
<name>A0ACB9WCD7_CHAAC</name>
<evidence type="ECO:0000313" key="1">
    <source>
        <dbReference type="EMBL" id="KAI4811044.1"/>
    </source>
</evidence>
<proteinExistence type="predicted"/>
<keyword evidence="2" id="KW-1185">Reference proteome</keyword>